<dbReference type="STRING" id="1423729.FC80_GL001158"/>
<evidence type="ECO:0000256" key="1">
    <source>
        <dbReference type="ARBA" id="ARBA00022679"/>
    </source>
</evidence>
<sequence length="295" mass="34131">MVSYDKFKSLTDKQKEEIKCLVDEVHKFDNTKKDPYLSNQFNYYPDMPAFIVARENEKMIGFLMLYADGEPNESVDVFLIVSPKMRKQGIGTKLWQIGRAILREYGYKQWEFISEGGFLDANPLFLNKLCLLADPEPEYQMRLSQKSQRLEKIQKDLKIRSLEKSDILAIVPIYIEAFPDSSAKEAQTYLTMGLADKNNRNFVLLFKDSAVGCCSIDISSKEEYYLYGLFIAKNFRNKGFARTFITAIVEYFEESKESQKTFVLAVDGSNTAAFHLYKKLGFEIESKVYYLSEVN</sequence>
<reference evidence="4 5" key="1">
    <citation type="journal article" date="2015" name="Genome Announc.">
        <title>Expanding the biotechnology potential of lactobacilli through comparative genomics of 213 strains and associated genera.</title>
        <authorList>
            <person name="Sun Z."/>
            <person name="Harris H.M."/>
            <person name="McCann A."/>
            <person name="Guo C."/>
            <person name="Argimon S."/>
            <person name="Zhang W."/>
            <person name="Yang X."/>
            <person name="Jeffery I.B."/>
            <person name="Cooney J.C."/>
            <person name="Kagawa T.F."/>
            <person name="Liu W."/>
            <person name="Song Y."/>
            <person name="Salvetti E."/>
            <person name="Wrobel A."/>
            <person name="Rasinkangas P."/>
            <person name="Parkhill J."/>
            <person name="Rea M.C."/>
            <person name="O'Sullivan O."/>
            <person name="Ritari J."/>
            <person name="Douillard F.P."/>
            <person name="Paul Ross R."/>
            <person name="Yang R."/>
            <person name="Briner A.E."/>
            <person name="Felis G.E."/>
            <person name="de Vos W.M."/>
            <person name="Barrangou R."/>
            <person name="Klaenhammer T.R."/>
            <person name="Caufield P.W."/>
            <person name="Cui Y."/>
            <person name="Zhang H."/>
            <person name="O'Toole P.W."/>
        </authorList>
    </citation>
    <scope>NUCLEOTIDE SEQUENCE [LARGE SCALE GENOMIC DNA]</scope>
    <source>
        <strain evidence="4 5">DSM 21116</strain>
    </source>
</reference>
<gene>
    <name evidence="4" type="ORF">FC80_GL001158</name>
</gene>
<dbReference type="AlphaFoldDB" id="A0A0R2CGL7"/>
<proteinExistence type="predicted"/>
<dbReference type="RefSeq" id="WP_057829381.1">
    <property type="nucleotide sequence ID" value="NZ_AYZE01000015.1"/>
</dbReference>
<dbReference type="PANTHER" id="PTHR43072">
    <property type="entry name" value="N-ACETYLTRANSFERASE"/>
    <property type="match status" value="1"/>
</dbReference>
<evidence type="ECO:0000313" key="4">
    <source>
        <dbReference type="EMBL" id="KRM90258.1"/>
    </source>
</evidence>
<keyword evidence="2" id="KW-0012">Acyltransferase</keyword>
<dbReference type="CDD" id="cd04301">
    <property type="entry name" value="NAT_SF"/>
    <property type="match status" value="2"/>
</dbReference>
<evidence type="ECO:0000259" key="3">
    <source>
        <dbReference type="PROSITE" id="PS51186"/>
    </source>
</evidence>
<keyword evidence="1 4" id="KW-0808">Transferase</keyword>
<accession>A0A0R2CGL7</accession>
<dbReference type="OrthoDB" id="7163760at2"/>
<dbReference type="Gene3D" id="3.40.630.30">
    <property type="match status" value="2"/>
</dbReference>
<dbReference type="Pfam" id="PF00583">
    <property type="entry name" value="Acetyltransf_1"/>
    <property type="match status" value="2"/>
</dbReference>
<feature type="domain" description="N-acetyltransferase" evidence="3">
    <location>
        <begin position="5"/>
        <end position="146"/>
    </location>
</feature>
<dbReference type="EMBL" id="AYZE01000015">
    <property type="protein sequence ID" value="KRM90258.1"/>
    <property type="molecule type" value="Genomic_DNA"/>
</dbReference>
<name>A0A0R2CGL7_9LACO</name>
<dbReference type="Proteomes" id="UP000051131">
    <property type="component" value="Unassembled WGS sequence"/>
</dbReference>
<dbReference type="PROSITE" id="PS51186">
    <property type="entry name" value="GNAT"/>
    <property type="match status" value="2"/>
</dbReference>
<keyword evidence="5" id="KW-1185">Reference proteome</keyword>
<feature type="domain" description="N-acetyltransferase" evidence="3">
    <location>
        <begin position="157"/>
        <end position="295"/>
    </location>
</feature>
<evidence type="ECO:0000256" key="2">
    <source>
        <dbReference type="ARBA" id="ARBA00023315"/>
    </source>
</evidence>
<dbReference type="GO" id="GO:0016747">
    <property type="term" value="F:acyltransferase activity, transferring groups other than amino-acyl groups"/>
    <property type="evidence" value="ECO:0007669"/>
    <property type="project" value="InterPro"/>
</dbReference>
<dbReference type="SUPFAM" id="SSF55729">
    <property type="entry name" value="Acyl-CoA N-acyltransferases (Nat)"/>
    <property type="match status" value="1"/>
</dbReference>
<dbReference type="InterPro" id="IPR000182">
    <property type="entry name" value="GNAT_dom"/>
</dbReference>
<protein>
    <submittedName>
        <fullName evidence="4">GNAT family acetyltransferase</fullName>
    </submittedName>
</protein>
<dbReference type="InterPro" id="IPR016181">
    <property type="entry name" value="Acyl_CoA_acyltransferase"/>
</dbReference>
<evidence type="ECO:0000313" key="5">
    <source>
        <dbReference type="Proteomes" id="UP000051131"/>
    </source>
</evidence>
<dbReference type="PANTHER" id="PTHR43072:SF23">
    <property type="entry name" value="UPF0039 PROTEIN C11D3.02C"/>
    <property type="match status" value="1"/>
</dbReference>
<dbReference type="PATRIC" id="fig|1423729.3.peg.1172"/>
<organism evidence="4 5">
    <name type="scientific">Liquorilactobacillus cacaonum DSM 21116</name>
    <dbReference type="NCBI Taxonomy" id="1423729"/>
    <lineage>
        <taxon>Bacteria</taxon>
        <taxon>Bacillati</taxon>
        <taxon>Bacillota</taxon>
        <taxon>Bacilli</taxon>
        <taxon>Lactobacillales</taxon>
        <taxon>Lactobacillaceae</taxon>
        <taxon>Liquorilactobacillus</taxon>
    </lineage>
</organism>
<comment type="caution">
    <text evidence="4">The sequence shown here is derived from an EMBL/GenBank/DDBJ whole genome shotgun (WGS) entry which is preliminary data.</text>
</comment>